<dbReference type="RefSeq" id="WP_189352216.1">
    <property type="nucleotide sequence ID" value="NZ_BMYP01000006.1"/>
</dbReference>
<dbReference type="SUPFAM" id="SSF81345">
    <property type="entry name" value="ABC transporter involved in vitamin B12 uptake, BtuC"/>
    <property type="match status" value="1"/>
</dbReference>
<keyword evidence="3" id="KW-0813">Transport</keyword>
<evidence type="ECO:0000256" key="3">
    <source>
        <dbReference type="ARBA" id="ARBA00022448"/>
    </source>
</evidence>
<evidence type="ECO:0000256" key="6">
    <source>
        <dbReference type="ARBA" id="ARBA00022989"/>
    </source>
</evidence>
<dbReference type="PANTHER" id="PTHR30472">
    <property type="entry name" value="FERRIC ENTEROBACTIN TRANSPORT SYSTEM PERMEASE PROTEIN"/>
    <property type="match status" value="1"/>
</dbReference>
<evidence type="ECO:0000313" key="9">
    <source>
        <dbReference type="EMBL" id="GHD72766.1"/>
    </source>
</evidence>
<dbReference type="Gene3D" id="1.10.3470.10">
    <property type="entry name" value="ABC transporter involved in vitamin B12 uptake, BtuC"/>
    <property type="match status" value="1"/>
</dbReference>
<dbReference type="EMBL" id="BMYP01000006">
    <property type="protein sequence ID" value="GHD72766.1"/>
    <property type="molecule type" value="Genomic_DNA"/>
</dbReference>
<dbReference type="CDD" id="cd06550">
    <property type="entry name" value="TM_ABC_iron-siderophores_like"/>
    <property type="match status" value="1"/>
</dbReference>
<feature type="transmembrane region" description="Helical" evidence="8">
    <location>
        <begin position="131"/>
        <end position="154"/>
    </location>
</feature>
<keyword evidence="7 8" id="KW-0472">Membrane</keyword>
<evidence type="ECO:0000256" key="1">
    <source>
        <dbReference type="ARBA" id="ARBA00004651"/>
    </source>
</evidence>
<name>A0ABQ3H8M8_9NEIS</name>
<organism evidence="9 10">
    <name type="scientific">Vogesella fluminis</name>
    <dbReference type="NCBI Taxonomy" id="1069161"/>
    <lineage>
        <taxon>Bacteria</taxon>
        <taxon>Pseudomonadati</taxon>
        <taxon>Pseudomonadota</taxon>
        <taxon>Betaproteobacteria</taxon>
        <taxon>Neisseriales</taxon>
        <taxon>Chromobacteriaceae</taxon>
        <taxon>Vogesella</taxon>
    </lineage>
</organism>
<gene>
    <name evidence="9" type="ORF">GCM10011419_06500</name>
</gene>
<comment type="subcellular location">
    <subcellularLocation>
        <location evidence="1">Cell membrane</location>
        <topology evidence="1">Multi-pass membrane protein</topology>
    </subcellularLocation>
</comment>
<proteinExistence type="inferred from homology"/>
<feature type="transmembrane region" description="Helical" evidence="8">
    <location>
        <begin position="253"/>
        <end position="280"/>
    </location>
</feature>
<accession>A0ABQ3H8M8</accession>
<sequence length="347" mass="35711">MSTLSLALPAAGRRLAPAVTGLLLMTGLLLLSLLLDVASGPSMLPLREVVAALTGSTVERGTAVIVWDIRLPVALMALLVGAALGLSGLVMQTVLHNPLASSYTLGVSAGAGFGAALVIVLGSTLPLPETVAVPLAAFLFAGIACSAVLGIGYAKGGQADSYVLGGIALLFLFQALLSLLQYLASPEALQAIVFWLFGSLYKASWPKLALVAAVLALCLPLLLRDAWRFTALGLSDERALSLGVNVPVLRWRALAIVSLLTGAAVAFVGTIGFVGLIAPHIARFLLGEDQRLLLPGAALCGALLLSLSSLLGKWLSPGELIPIGIVTATVGVPFFLLLVMRSKPGAW</sequence>
<feature type="transmembrane region" description="Helical" evidence="8">
    <location>
        <begin position="161"/>
        <end position="177"/>
    </location>
</feature>
<feature type="transmembrane region" description="Helical" evidence="8">
    <location>
        <begin position="15"/>
        <end position="37"/>
    </location>
</feature>
<feature type="transmembrane region" description="Helical" evidence="8">
    <location>
        <begin position="73"/>
        <end position="91"/>
    </location>
</feature>
<comment type="caution">
    <text evidence="9">The sequence shown here is derived from an EMBL/GenBank/DDBJ whole genome shotgun (WGS) entry which is preliminary data.</text>
</comment>
<comment type="similarity">
    <text evidence="2">Belongs to the binding-protein-dependent transport system permease family. FecCD subfamily.</text>
</comment>
<dbReference type="InterPro" id="IPR000522">
    <property type="entry name" value="ABC_transptr_permease_BtuC"/>
</dbReference>
<protein>
    <submittedName>
        <fullName evidence="9">Iron ABC transporter permease</fullName>
    </submittedName>
</protein>
<dbReference type="Proteomes" id="UP000662678">
    <property type="component" value="Unassembled WGS sequence"/>
</dbReference>
<reference evidence="10" key="1">
    <citation type="journal article" date="2019" name="Int. J. Syst. Evol. Microbiol.">
        <title>The Global Catalogue of Microorganisms (GCM) 10K type strain sequencing project: providing services to taxonomists for standard genome sequencing and annotation.</title>
        <authorList>
            <consortium name="The Broad Institute Genomics Platform"/>
            <consortium name="The Broad Institute Genome Sequencing Center for Infectious Disease"/>
            <person name="Wu L."/>
            <person name="Ma J."/>
        </authorList>
    </citation>
    <scope>NUCLEOTIDE SEQUENCE [LARGE SCALE GENOMIC DNA]</scope>
    <source>
        <strain evidence="10">KCTC 23713</strain>
    </source>
</reference>
<evidence type="ECO:0000256" key="4">
    <source>
        <dbReference type="ARBA" id="ARBA00022475"/>
    </source>
</evidence>
<feature type="transmembrane region" description="Helical" evidence="8">
    <location>
        <begin position="103"/>
        <end position="125"/>
    </location>
</feature>
<evidence type="ECO:0000256" key="5">
    <source>
        <dbReference type="ARBA" id="ARBA00022692"/>
    </source>
</evidence>
<dbReference type="Pfam" id="PF01032">
    <property type="entry name" value="FecCD"/>
    <property type="match status" value="1"/>
</dbReference>
<dbReference type="PANTHER" id="PTHR30472:SF25">
    <property type="entry name" value="ABC TRANSPORTER PERMEASE PROTEIN MJ0876-RELATED"/>
    <property type="match status" value="1"/>
</dbReference>
<keyword evidence="10" id="KW-1185">Reference proteome</keyword>
<evidence type="ECO:0000313" key="10">
    <source>
        <dbReference type="Proteomes" id="UP000662678"/>
    </source>
</evidence>
<evidence type="ECO:0000256" key="7">
    <source>
        <dbReference type="ARBA" id="ARBA00023136"/>
    </source>
</evidence>
<feature type="transmembrane region" description="Helical" evidence="8">
    <location>
        <begin position="292"/>
        <end position="314"/>
    </location>
</feature>
<keyword evidence="6 8" id="KW-1133">Transmembrane helix</keyword>
<feature type="transmembrane region" description="Helical" evidence="8">
    <location>
        <begin position="208"/>
        <end position="227"/>
    </location>
</feature>
<evidence type="ECO:0000256" key="8">
    <source>
        <dbReference type="SAM" id="Phobius"/>
    </source>
</evidence>
<keyword evidence="4" id="KW-1003">Cell membrane</keyword>
<feature type="transmembrane region" description="Helical" evidence="8">
    <location>
        <begin position="320"/>
        <end position="340"/>
    </location>
</feature>
<dbReference type="InterPro" id="IPR037294">
    <property type="entry name" value="ABC_BtuC-like"/>
</dbReference>
<keyword evidence="5 8" id="KW-0812">Transmembrane</keyword>
<evidence type="ECO:0000256" key="2">
    <source>
        <dbReference type="ARBA" id="ARBA00007935"/>
    </source>
</evidence>